<feature type="non-terminal residue" evidence="1">
    <location>
        <position position="1"/>
    </location>
</feature>
<organism evidence="1">
    <name type="scientific">marine sediment metagenome</name>
    <dbReference type="NCBI Taxonomy" id="412755"/>
    <lineage>
        <taxon>unclassified sequences</taxon>
        <taxon>metagenomes</taxon>
        <taxon>ecological metagenomes</taxon>
    </lineage>
</organism>
<comment type="caution">
    <text evidence="1">The sequence shown here is derived from an EMBL/GenBank/DDBJ whole genome shotgun (WGS) entry which is preliminary data.</text>
</comment>
<protein>
    <submittedName>
        <fullName evidence="1">Uncharacterized protein</fullName>
    </submittedName>
</protein>
<evidence type="ECO:0000313" key="1">
    <source>
        <dbReference type="EMBL" id="KKK78122.1"/>
    </source>
</evidence>
<sequence length="93" mass="10349">SCSYPSMARDVLGQPATLGQGLAYDGSPSIVAAEVGITPRFPYRLVQLAIGRHLFGGRELQVDFRLGVNRPFEPRWLWHLSSMRTPFRGPKPP</sequence>
<dbReference type="AlphaFoldDB" id="A0A0F8Y9M6"/>
<proteinExistence type="predicted"/>
<reference evidence="1" key="1">
    <citation type="journal article" date="2015" name="Nature">
        <title>Complex archaea that bridge the gap between prokaryotes and eukaryotes.</title>
        <authorList>
            <person name="Spang A."/>
            <person name="Saw J.H."/>
            <person name="Jorgensen S.L."/>
            <person name="Zaremba-Niedzwiedzka K."/>
            <person name="Martijn J."/>
            <person name="Lind A.E."/>
            <person name="van Eijk R."/>
            <person name="Schleper C."/>
            <person name="Guy L."/>
            <person name="Ettema T.J."/>
        </authorList>
    </citation>
    <scope>NUCLEOTIDE SEQUENCE</scope>
</reference>
<accession>A0A0F8Y9M6</accession>
<dbReference type="EMBL" id="LAZR01054640">
    <property type="protein sequence ID" value="KKK78122.1"/>
    <property type="molecule type" value="Genomic_DNA"/>
</dbReference>
<name>A0A0F8Y9M6_9ZZZZ</name>
<gene>
    <name evidence="1" type="ORF">LCGC14_2846720</name>
</gene>